<gene>
    <name evidence="4" type="ORF">RR42_s1979</name>
</gene>
<feature type="chain" id="PRO_5002173576" evidence="2">
    <location>
        <begin position="43"/>
        <end position="332"/>
    </location>
</feature>
<dbReference type="STRING" id="68895.RR42_s1979"/>
<dbReference type="InterPro" id="IPR029058">
    <property type="entry name" value="AB_hydrolase_fold"/>
</dbReference>
<comment type="similarity">
    <text evidence="1">Belongs to the AB hydrolase superfamily. Bacterial non-heme haloperoxidase / perhydrolase family.</text>
</comment>
<organism evidence="4 5">
    <name type="scientific">Cupriavidus basilensis</name>
    <dbReference type="NCBI Taxonomy" id="68895"/>
    <lineage>
        <taxon>Bacteria</taxon>
        <taxon>Pseudomonadati</taxon>
        <taxon>Pseudomonadota</taxon>
        <taxon>Betaproteobacteria</taxon>
        <taxon>Burkholderiales</taxon>
        <taxon>Burkholderiaceae</taxon>
        <taxon>Cupriavidus</taxon>
    </lineage>
</organism>
<name>A0A0C4YD43_9BURK</name>
<dbReference type="EC" id="1.11.1.10" evidence="4"/>
<dbReference type="GO" id="GO:0016691">
    <property type="term" value="F:chloride peroxidase activity"/>
    <property type="evidence" value="ECO:0007669"/>
    <property type="project" value="UniProtKB-EC"/>
</dbReference>
<keyword evidence="4" id="KW-0575">Peroxidase</keyword>
<dbReference type="Proteomes" id="UP000031843">
    <property type="component" value="Chromosome secondary"/>
</dbReference>
<evidence type="ECO:0000256" key="1">
    <source>
        <dbReference type="ARBA" id="ARBA00038128"/>
    </source>
</evidence>
<keyword evidence="5" id="KW-1185">Reference proteome</keyword>
<protein>
    <submittedName>
        <fullName evidence="4">Non-heme chloroperoxidase</fullName>
        <ecNumber evidence="4">1.11.1.10</ecNumber>
    </submittedName>
</protein>
<dbReference type="Pfam" id="PF00561">
    <property type="entry name" value="Abhydrolase_1"/>
    <property type="match status" value="1"/>
</dbReference>
<dbReference type="PANTHER" id="PTHR43433:SF3">
    <property type="entry name" value="NON-HEME CHLOROPEROXIDASE"/>
    <property type="match status" value="1"/>
</dbReference>
<dbReference type="KEGG" id="cbw:RR42_s1979"/>
<dbReference type="SUPFAM" id="SSF53474">
    <property type="entry name" value="alpha/beta-Hydrolases"/>
    <property type="match status" value="1"/>
</dbReference>
<feature type="signal peptide" evidence="2">
    <location>
        <begin position="1"/>
        <end position="42"/>
    </location>
</feature>
<dbReference type="PANTHER" id="PTHR43433">
    <property type="entry name" value="HYDROLASE, ALPHA/BETA FOLD FAMILY PROTEIN"/>
    <property type="match status" value="1"/>
</dbReference>
<evidence type="ECO:0000256" key="2">
    <source>
        <dbReference type="SAM" id="SignalP"/>
    </source>
</evidence>
<dbReference type="PRINTS" id="PR00412">
    <property type="entry name" value="EPOXHYDRLASE"/>
</dbReference>
<accession>A0A0C4YD43</accession>
<dbReference type="InterPro" id="IPR000639">
    <property type="entry name" value="Epox_hydrolase-like"/>
</dbReference>
<dbReference type="InterPro" id="IPR006311">
    <property type="entry name" value="TAT_signal"/>
</dbReference>
<dbReference type="InterPro" id="IPR050471">
    <property type="entry name" value="AB_hydrolase"/>
</dbReference>
<evidence type="ECO:0000259" key="3">
    <source>
        <dbReference type="Pfam" id="PF00561"/>
    </source>
</evidence>
<evidence type="ECO:0000313" key="4">
    <source>
        <dbReference type="EMBL" id="AJG23567.1"/>
    </source>
</evidence>
<dbReference type="AlphaFoldDB" id="A0A0C4YD43"/>
<dbReference type="Gene3D" id="3.40.50.1820">
    <property type="entry name" value="alpha/beta hydrolase"/>
    <property type="match status" value="1"/>
</dbReference>
<dbReference type="PROSITE" id="PS51318">
    <property type="entry name" value="TAT"/>
    <property type="match status" value="1"/>
</dbReference>
<proteinExistence type="inferred from homology"/>
<dbReference type="EMBL" id="CP010537">
    <property type="protein sequence ID" value="AJG23567.1"/>
    <property type="molecule type" value="Genomic_DNA"/>
</dbReference>
<keyword evidence="2" id="KW-0732">Signal</keyword>
<reference evidence="4 5" key="1">
    <citation type="journal article" date="2015" name="Genome Announc.">
        <title>Complete Genome Sequence of Cupriavidus basilensis 4G11, Isolated from the Oak Ridge Field Research Center Site.</title>
        <authorList>
            <person name="Ray J."/>
            <person name="Waters R.J."/>
            <person name="Skerker J.M."/>
            <person name="Kuehl J.V."/>
            <person name="Price M.N."/>
            <person name="Huang J."/>
            <person name="Chakraborty R."/>
            <person name="Arkin A.P."/>
            <person name="Deutschbauer A."/>
        </authorList>
    </citation>
    <scope>NUCLEOTIDE SEQUENCE [LARGE SCALE GENOMIC DNA]</scope>
    <source>
        <strain evidence="4">4G11</strain>
    </source>
</reference>
<evidence type="ECO:0000313" key="5">
    <source>
        <dbReference type="Proteomes" id="UP000031843"/>
    </source>
</evidence>
<keyword evidence="4" id="KW-0560">Oxidoreductase</keyword>
<feature type="domain" description="AB hydrolase-1" evidence="3">
    <location>
        <begin position="81"/>
        <end position="315"/>
    </location>
</feature>
<dbReference type="InterPro" id="IPR000073">
    <property type="entry name" value="AB_hydrolase_1"/>
</dbReference>
<dbReference type="PRINTS" id="PR00111">
    <property type="entry name" value="ABHYDROLASE"/>
</dbReference>
<dbReference type="FunFam" id="3.40.50.1820:FF:000205">
    <property type="entry name" value="Non-haem bromoperoxidase BPO-A2"/>
    <property type="match status" value="1"/>
</dbReference>
<sequence length="332" mass="35099">MSAQSNQQGIALNPSRRELLVSGASTAGAAALAALGSTAAVAAGKPQGHAAPHHTGASSMNTITTKDGTRIYYKDWGTGRPVVFSHGWPLNADAWDAQMLFLVQHGFRVIAHDRRGHGRSDQPAKGNDMDTYADDLAALIEALDLKGAALVGHSTGGGEVAHYIGRHGTKRVSKAVLIGAVPPIMVKTPSNPGGLPMDVFDGIRKSTAENRSQFFKDLAVPFFGFNRPGAKVSQGTIDAFWAQGMTGSILGQYLCIKEFSEVDYTEDLKKIDVPTLILHGDDDQIVPIDDAAKLSAKIVKNATLKVYPGASHGMCVVQADKVNADLLAFLSA</sequence>